<sequence length="130" mass="14321">MAVHGVGAPGFWAAPRQRAHLGDDSMAWEIAGPTRRRHGAAVPKKQNERVPDAEITRCERSYAIRRRVMRPVSAIDAQKVGGWPLFALCTGVGRGGRTRTACSGFALRRSPDGAVRRRCAHRPARTARKR</sequence>
<evidence type="ECO:0000313" key="2">
    <source>
        <dbReference type="Proteomes" id="UP000061569"/>
    </source>
</evidence>
<accession>A0A0S2DAA7</accession>
<dbReference type="KEGG" id="lez:GLE_0131"/>
<reference evidence="1 2" key="1">
    <citation type="submission" date="2015-11" db="EMBL/GenBank/DDBJ databases">
        <title>Genome sequences of Lysobacter enzymogenes strain C3 and Lysobacter antibioticus ATCC 29479.</title>
        <authorList>
            <person name="Kobayashi D.Y."/>
        </authorList>
    </citation>
    <scope>NUCLEOTIDE SEQUENCE [LARGE SCALE GENOMIC DNA]</scope>
    <source>
        <strain evidence="1 2">C3</strain>
    </source>
</reference>
<proteinExistence type="predicted"/>
<evidence type="ECO:0000313" key="1">
    <source>
        <dbReference type="EMBL" id="ALN55490.1"/>
    </source>
</evidence>
<gene>
    <name evidence="1" type="ORF">GLE_0131</name>
</gene>
<dbReference type="PATRIC" id="fig|69.6.peg.134"/>
<dbReference type="AlphaFoldDB" id="A0A0S2DAA7"/>
<dbReference type="EMBL" id="CP013140">
    <property type="protein sequence ID" value="ALN55490.1"/>
    <property type="molecule type" value="Genomic_DNA"/>
</dbReference>
<dbReference type="STRING" id="69.GLE_0131"/>
<dbReference type="Proteomes" id="UP000061569">
    <property type="component" value="Chromosome"/>
</dbReference>
<organism evidence="1 2">
    <name type="scientific">Lysobacter enzymogenes</name>
    <dbReference type="NCBI Taxonomy" id="69"/>
    <lineage>
        <taxon>Bacteria</taxon>
        <taxon>Pseudomonadati</taxon>
        <taxon>Pseudomonadota</taxon>
        <taxon>Gammaproteobacteria</taxon>
        <taxon>Lysobacterales</taxon>
        <taxon>Lysobacteraceae</taxon>
        <taxon>Lysobacter</taxon>
    </lineage>
</organism>
<protein>
    <submittedName>
        <fullName evidence="1">Uncharacterized protein</fullName>
    </submittedName>
</protein>
<name>A0A0S2DAA7_LYSEN</name>